<dbReference type="Proteomes" id="UP000829196">
    <property type="component" value="Unassembled WGS sequence"/>
</dbReference>
<dbReference type="InterPro" id="IPR043502">
    <property type="entry name" value="DNA/RNA_pol_sf"/>
</dbReference>
<evidence type="ECO:0000313" key="4">
    <source>
        <dbReference type="Proteomes" id="UP000829196"/>
    </source>
</evidence>
<dbReference type="SUPFAM" id="SSF56672">
    <property type="entry name" value="DNA/RNA polymerases"/>
    <property type="match status" value="1"/>
</dbReference>
<feature type="region of interest" description="Disordered" evidence="1">
    <location>
        <begin position="246"/>
        <end position="267"/>
    </location>
</feature>
<feature type="domain" description="Reverse transcriptase Ty1/copia-type" evidence="2">
    <location>
        <begin position="1"/>
        <end position="145"/>
    </location>
</feature>
<name>A0A8T3AVN8_DENNO</name>
<dbReference type="PANTHER" id="PTHR11439">
    <property type="entry name" value="GAG-POL-RELATED RETROTRANSPOSON"/>
    <property type="match status" value="1"/>
</dbReference>
<comment type="caution">
    <text evidence="3">The sequence shown here is derived from an EMBL/GenBank/DDBJ whole genome shotgun (WGS) entry which is preliminary data.</text>
</comment>
<sequence>MAQPPGFVDPQFPGHVCKLHKAIYGLKQSPQQWYNKLTTQLQAEGFHFSKSDPALLILKTVSAQIYILIYVDDMLITGNDPQQIQDILSKLQTVFPLEEPTPLSLFLGIRTSTKLYGLFLDQQQYAQDILNSSGFLNCKPLLTPIALKSSSPAKPGLQHIDPPHYRQLAGSLQYLTITQPDIAFATNQICQHMHDPKQIHLQTLKRLLRYIQGIINFGLLIRRSNLTLQSYIDAYWASDQIDRKSISGSAHSSDTISSLGPLKSRLQ</sequence>
<dbReference type="OrthoDB" id="1901872at2759"/>
<evidence type="ECO:0000313" key="3">
    <source>
        <dbReference type="EMBL" id="KAI0500177.1"/>
    </source>
</evidence>
<protein>
    <recommendedName>
        <fullName evidence="2">Reverse transcriptase Ty1/copia-type domain-containing protein</fullName>
    </recommendedName>
</protein>
<keyword evidence="4" id="KW-1185">Reference proteome</keyword>
<dbReference type="InterPro" id="IPR013103">
    <property type="entry name" value="RVT_2"/>
</dbReference>
<feature type="compositionally biased region" description="Polar residues" evidence="1">
    <location>
        <begin position="246"/>
        <end position="258"/>
    </location>
</feature>
<evidence type="ECO:0000256" key="1">
    <source>
        <dbReference type="SAM" id="MobiDB-lite"/>
    </source>
</evidence>
<reference evidence="3" key="1">
    <citation type="journal article" date="2022" name="Front. Genet.">
        <title>Chromosome-Scale Assembly of the Dendrobium nobile Genome Provides Insights Into the Molecular Mechanism of the Biosynthesis of the Medicinal Active Ingredient of Dendrobium.</title>
        <authorList>
            <person name="Xu Q."/>
            <person name="Niu S.-C."/>
            <person name="Li K.-L."/>
            <person name="Zheng P.-J."/>
            <person name="Zhang X.-J."/>
            <person name="Jia Y."/>
            <person name="Liu Y."/>
            <person name="Niu Y.-X."/>
            <person name="Yu L.-H."/>
            <person name="Chen D.-F."/>
            <person name="Zhang G.-Q."/>
        </authorList>
    </citation>
    <scope>NUCLEOTIDE SEQUENCE</scope>
    <source>
        <tissue evidence="3">Leaf</tissue>
    </source>
</reference>
<dbReference type="Pfam" id="PF07727">
    <property type="entry name" value="RVT_2"/>
    <property type="match status" value="1"/>
</dbReference>
<evidence type="ECO:0000259" key="2">
    <source>
        <dbReference type="Pfam" id="PF07727"/>
    </source>
</evidence>
<gene>
    <name evidence="3" type="ORF">KFK09_018386</name>
</gene>
<organism evidence="3 4">
    <name type="scientific">Dendrobium nobile</name>
    <name type="common">Orchid</name>
    <dbReference type="NCBI Taxonomy" id="94219"/>
    <lineage>
        <taxon>Eukaryota</taxon>
        <taxon>Viridiplantae</taxon>
        <taxon>Streptophyta</taxon>
        <taxon>Embryophyta</taxon>
        <taxon>Tracheophyta</taxon>
        <taxon>Spermatophyta</taxon>
        <taxon>Magnoliopsida</taxon>
        <taxon>Liliopsida</taxon>
        <taxon>Asparagales</taxon>
        <taxon>Orchidaceae</taxon>
        <taxon>Epidendroideae</taxon>
        <taxon>Malaxideae</taxon>
        <taxon>Dendrobiinae</taxon>
        <taxon>Dendrobium</taxon>
    </lineage>
</organism>
<dbReference type="AlphaFoldDB" id="A0A8T3AVN8"/>
<dbReference type="PANTHER" id="PTHR11439:SF455">
    <property type="entry name" value="RLK (RECEPTOR-LIKE PROTEIN KINASE) 8, PUTATIVE-RELATED"/>
    <property type="match status" value="1"/>
</dbReference>
<proteinExistence type="predicted"/>
<accession>A0A8T3AVN8</accession>
<dbReference type="EMBL" id="JAGYWB010000013">
    <property type="protein sequence ID" value="KAI0500177.1"/>
    <property type="molecule type" value="Genomic_DNA"/>
</dbReference>